<accession>A0A9Q1E4J2</accession>
<evidence type="ECO:0000313" key="1">
    <source>
        <dbReference type="EMBL" id="KAJ8332058.1"/>
    </source>
</evidence>
<sequence length="131" mass="14280">MRSADMAAGRMELRNPWANNHAVGPATPPPHIFCSSTPPAPPTFRRSNRCRAIKVVMEQEGIAVRIRRAGARPGFTASHLSARTAVTHSSVASLSPPQQIACPFRHPTLLPTYPPYSHRHHPNVTRLGAPV</sequence>
<protein>
    <submittedName>
        <fullName evidence="1">Uncharacterized protein</fullName>
    </submittedName>
</protein>
<comment type="caution">
    <text evidence="1">The sequence shown here is derived from an EMBL/GenBank/DDBJ whole genome shotgun (WGS) entry which is preliminary data.</text>
</comment>
<gene>
    <name evidence="1" type="ORF">SKAU_G00429570</name>
</gene>
<reference evidence="1" key="1">
    <citation type="journal article" date="2023" name="Science">
        <title>Genome structures resolve the early diversification of teleost fishes.</title>
        <authorList>
            <person name="Parey E."/>
            <person name="Louis A."/>
            <person name="Montfort J."/>
            <person name="Bouchez O."/>
            <person name="Roques C."/>
            <person name="Iampietro C."/>
            <person name="Lluch J."/>
            <person name="Castinel A."/>
            <person name="Donnadieu C."/>
            <person name="Desvignes T."/>
            <person name="Floi Bucao C."/>
            <person name="Jouanno E."/>
            <person name="Wen M."/>
            <person name="Mejri S."/>
            <person name="Dirks R."/>
            <person name="Jansen H."/>
            <person name="Henkel C."/>
            <person name="Chen W.J."/>
            <person name="Zahm M."/>
            <person name="Cabau C."/>
            <person name="Klopp C."/>
            <person name="Thompson A.W."/>
            <person name="Robinson-Rechavi M."/>
            <person name="Braasch I."/>
            <person name="Lecointre G."/>
            <person name="Bobe J."/>
            <person name="Postlethwait J.H."/>
            <person name="Berthelot C."/>
            <person name="Roest Crollius H."/>
            <person name="Guiguen Y."/>
        </authorList>
    </citation>
    <scope>NUCLEOTIDE SEQUENCE</scope>
    <source>
        <strain evidence="1">WJC10195</strain>
    </source>
</reference>
<organism evidence="1 2">
    <name type="scientific">Synaphobranchus kaupii</name>
    <name type="common">Kaup's arrowtooth eel</name>
    <dbReference type="NCBI Taxonomy" id="118154"/>
    <lineage>
        <taxon>Eukaryota</taxon>
        <taxon>Metazoa</taxon>
        <taxon>Chordata</taxon>
        <taxon>Craniata</taxon>
        <taxon>Vertebrata</taxon>
        <taxon>Euteleostomi</taxon>
        <taxon>Actinopterygii</taxon>
        <taxon>Neopterygii</taxon>
        <taxon>Teleostei</taxon>
        <taxon>Anguilliformes</taxon>
        <taxon>Synaphobranchidae</taxon>
        <taxon>Synaphobranchus</taxon>
    </lineage>
</organism>
<dbReference type="EMBL" id="JAINUF010000049">
    <property type="protein sequence ID" value="KAJ8332058.1"/>
    <property type="molecule type" value="Genomic_DNA"/>
</dbReference>
<proteinExistence type="predicted"/>
<keyword evidence="2" id="KW-1185">Reference proteome</keyword>
<evidence type="ECO:0000313" key="2">
    <source>
        <dbReference type="Proteomes" id="UP001152622"/>
    </source>
</evidence>
<dbReference type="Proteomes" id="UP001152622">
    <property type="component" value="Unassembled WGS sequence"/>
</dbReference>
<name>A0A9Q1E4J2_SYNKA</name>
<dbReference type="AlphaFoldDB" id="A0A9Q1E4J2"/>